<evidence type="ECO:0000313" key="7">
    <source>
        <dbReference type="Proteomes" id="UP000447873"/>
    </source>
</evidence>
<accession>A0A8H3UB68</accession>
<dbReference type="EMBL" id="WNWQ01000553">
    <property type="protein sequence ID" value="KAE9966123.1"/>
    <property type="molecule type" value="Genomic_DNA"/>
</dbReference>
<evidence type="ECO:0000313" key="6">
    <source>
        <dbReference type="Proteomes" id="UP000433883"/>
    </source>
</evidence>
<dbReference type="Proteomes" id="UP000447873">
    <property type="component" value="Unassembled WGS sequence"/>
</dbReference>
<proteinExistence type="predicted"/>
<feature type="transmembrane region" description="Helical" evidence="2">
    <location>
        <begin position="42"/>
        <end position="64"/>
    </location>
</feature>
<dbReference type="EMBL" id="WNWS01000191">
    <property type="protein sequence ID" value="KAE9975596.1"/>
    <property type="molecule type" value="Genomic_DNA"/>
</dbReference>
<comment type="caution">
    <text evidence="3">The sequence shown here is derived from an EMBL/GenBank/DDBJ whole genome shotgun (WGS) entry which is preliminary data.</text>
</comment>
<feature type="transmembrane region" description="Helical" evidence="2">
    <location>
        <begin position="327"/>
        <end position="348"/>
    </location>
</feature>
<feature type="transmembrane region" description="Helical" evidence="2">
    <location>
        <begin position="369"/>
        <end position="387"/>
    </location>
</feature>
<evidence type="ECO:0000313" key="5">
    <source>
        <dbReference type="EMBL" id="KAE9980684.1"/>
    </source>
</evidence>
<feature type="compositionally biased region" description="Basic and acidic residues" evidence="1">
    <location>
        <begin position="231"/>
        <end position="242"/>
    </location>
</feature>
<feature type="transmembrane region" description="Helical" evidence="2">
    <location>
        <begin position="101"/>
        <end position="120"/>
    </location>
</feature>
<organism evidence="3 6">
    <name type="scientific">Venturia inaequalis</name>
    <name type="common">Apple scab fungus</name>
    <dbReference type="NCBI Taxonomy" id="5025"/>
    <lineage>
        <taxon>Eukaryota</taxon>
        <taxon>Fungi</taxon>
        <taxon>Dikarya</taxon>
        <taxon>Ascomycota</taxon>
        <taxon>Pezizomycotina</taxon>
        <taxon>Dothideomycetes</taxon>
        <taxon>Pleosporomycetidae</taxon>
        <taxon>Venturiales</taxon>
        <taxon>Venturiaceae</taxon>
        <taxon>Venturia</taxon>
    </lineage>
</organism>
<sequence length="483" mass="53885">MDQTIPSLWNYCPAINPNQTIAGFPIASWSRSLSNLQTCGALQPYVLVVVQILLHFPACVVRVARWEKIQVYSIVVAFVNIAITIQAYVSTRLVPKQILVWTPVTLILDAGAMLQIYVLVIEDMSFQEFVGTLLRGLKWPFKVIHSKMHARLRRDGQVLKDRPVAHQVLVVQHHFEKNDQRATTTAEYMELTAAERADLHQNSTNRAASGSSSYQPSRQPSIRTTEMHGVQPDRRKESDTQKDYSAQTFSAALALVALVLIIVLQLIALAHAQSGLEASNLQVRWCSPFFQPQAHAVLADCHISPVVPSQSQGIGCIELPATQQETWLLMTTIMLWLTLLCQLADFCFLFFNDKKSKGCHETVKLQRPWLTMFFGMIILIVMAMKGTEYANHLPDGISERVLVFRYDPSLVSHSVCEAHLKSSGIRGGIMGYCDGLFSSWTDWYLGKNTRMAESLGVFVITPTPVLNGQVESDIGISAGDVVN</sequence>
<keyword evidence="2" id="KW-0472">Membrane</keyword>
<name>A0A8H3UB68_VENIN</name>
<reference evidence="3 6" key="1">
    <citation type="submission" date="2019-11" db="EMBL/GenBank/DDBJ databases">
        <title>Venturia inaequalis Genome Resource.</title>
        <authorList>
            <person name="Lichtner F.J."/>
        </authorList>
    </citation>
    <scope>NUCLEOTIDE SEQUENCE [LARGE SCALE GENOMIC DNA]</scope>
    <source>
        <strain evidence="4 7">120213</strain>
        <strain evidence="3">Bline_iso_100314</strain>
        <strain evidence="5 8">DMI_063113</strain>
    </source>
</reference>
<evidence type="ECO:0000256" key="1">
    <source>
        <dbReference type="SAM" id="MobiDB-lite"/>
    </source>
</evidence>
<gene>
    <name evidence="3" type="ORF">BLS_007205</name>
    <name evidence="5" type="ORF">EG327_006478</name>
    <name evidence="4" type="ORF">EG328_003109</name>
</gene>
<feature type="region of interest" description="Disordered" evidence="1">
    <location>
        <begin position="202"/>
        <end position="242"/>
    </location>
</feature>
<dbReference type="EMBL" id="WNWR01000380">
    <property type="protein sequence ID" value="KAE9980684.1"/>
    <property type="molecule type" value="Genomic_DNA"/>
</dbReference>
<evidence type="ECO:0000313" key="4">
    <source>
        <dbReference type="EMBL" id="KAE9975596.1"/>
    </source>
</evidence>
<feature type="compositionally biased region" description="Polar residues" evidence="1">
    <location>
        <begin position="202"/>
        <end position="224"/>
    </location>
</feature>
<feature type="transmembrane region" description="Helical" evidence="2">
    <location>
        <begin position="71"/>
        <end position="89"/>
    </location>
</feature>
<dbReference type="Proteomes" id="UP000433883">
    <property type="component" value="Unassembled WGS sequence"/>
</dbReference>
<dbReference type="Proteomes" id="UP000490939">
    <property type="component" value="Unassembled WGS sequence"/>
</dbReference>
<feature type="transmembrane region" description="Helical" evidence="2">
    <location>
        <begin position="244"/>
        <end position="268"/>
    </location>
</feature>
<keyword evidence="8" id="KW-1185">Reference proteome</keyword>
<keyword evidence="2" id="KW-1133">Transmembrane helix</keyword>
<protein>
    <submittedName>
        <fullName evidence="3">Uncharacterized protein</fullName>
    </submittedName>
</protein>
<evidence type="ECO:0000313" key="3">
    <source>
        <dbReference type="EMBL" id="KAE9966123.1"/>
    </source>
</evidence>
<dbReference type="AlphaFoldDB" id="A0A8H3UB68"/>
<evidence type="ECO:0000313" key="8">
    <source>
        <dbReference type="Proteomes" id="UP000490939"/>
    </source>
</evidence>
<evidence type="ECO:0000256" key="2">
    <source>
        <dbReference type="SAM" id="Phobius"/>
    </source>
</evidence>
<keyword evidence="2" id="KW-0812">Transmembrane</keyword>